<accession>A0A5B8M1J8</accession>
<dbReference type="PRINTS" id="PR00455">
    <property type="entry name" value="HTHTETR"/>
</dbReference>
<evidence type="ECO:0000313" key="8">
    <source>
        <dbReference type="EMBL" id="QDZ14156.1"/>
    </source>
</evidence>
<dbReference type="InterPro" id="IPR039538">
    <property type="entry name" value="BetI_C"/>
</dbReference>
<dbReference type="InterPro" id="IPR009057">
    <property type="entry name" value="Homeodomain-like_sf"/>
</dbReference>
<evidence type="ECO:0000256" key="1">
    <source>
        <dbReference type="ARBA" id="ARBA00022491"/>
    </source>
</evidence>
<evidence type="ECO:0000256" key="6">
    <source>
        <dbReference type="SAM" id="MobiDB-lite"/>
    </source>
</evidence>
<evidence type="ECO:0000259" key="7">
    <source>
        <dbReference type="PROSITE" id="PS50977"/>
    </source>
</evidence>
<dbReference type="PANTHER" id="PTHR47506:SF6">
    <property type="entry name" value="HTH-TYPE TRANSCRIPTIONAL REPRESSOR NEMR"/>
    <property type="match status" value="1"/>
</dbReference>
<dbReference type="Gene3D" id="1.10.357.10">
    <property type="entry name" value="Tetracycline Repressor, domain 2"/>
    <property type="match status" value="1"/>
</dbReference>
<gene>
    <name evidence="8" type="ORF">FPZ11_04640</name>
</gene>
<dbReference type="SUPFAM" id="SSF48498">
    <property type="entry name" value="Tetracyclin repressor-like, C-terminal domain"/>
    <property type="match status" value="1"/>
</dbReference>
<keyword evidence="3 5" id="KW-0238">DNA-binding</keyword>
<sequence length="228" mass="24991">MSTTTEQGYSTGRARRERIIQVATEHFGRVGFNGTTMLEIAAECDISRAGLSHHFPTKESLLEAVLETRDREDLQRFRRNGSGRADGMGILRGMVDLAAHNTQVPGLIGLYAVLSAEAADAGHPAHDYFVARYERIRRGTASALRRVRDAGRLADDVDIDTTAIELTALMDGLQVQWLLDPTSVDMAAVMRGQLERVLTGPLFDEEPVEADADIEPASDDDQPERAVS</sequence>
<feature type="domain" description="HTH tetR-type" evidence="7">
    <location>
        <begin position="13"/>
        <end position="73"/>
    </location>
</feature>
<dbReference type="PROSITE" id="PS01081">
    <property type="entry name" value="HTH_TETR_1"/>
    <property type="match status" value="1"/>
</dbReference>
<dbReference type="SUPFAM" id="SSF46689">
    <property type="entry name" value="Homeodomain-like"/>
    <property type="match status" value="1"/>
</dbReference>
<dbReference type="PANTHER" id="PTHR47506">
    <property type="entry name" value="TRANSCRIPTIONAL REGULATORY PROTEIN"/>
    <property type="match status" value="1"/>
</dbReference>
<keyword evidence="1" id="KW-0678">Repressor</keyword>
<dbReference type="EMBL" id="CP042305">
    <property type="protein sequence ID" value="QDZ14156.1"/>
    <property type="molecule type" value="Genomic_DNA"/>
</dbReference>
<organism evidence="8 9">
    <name type="scientific">Humibacter ginsenosidimutans</name>
    <dbReference type="NCBI Taxonomy" id="2599293"/>
    <lineage>
        <taxon>Bacteria</taxon>
        <taxon>Bacillati</taxon>
        <taxon>Actinomycetota</taxon>
        <taxon>Actinomycetes</taxon>
        <taxon>Micrococcales</taxon>
        <taxon>Microbacteriaceae</taxon>
        <taxon>Humibacter</taxon>
    </lineage>
</organism>
<name>A0A5B8M1J8_9MICO</name>
<dbReference type="InterPro" id="IPR023772">
    <property type="entry name" value="DNA-bd_HTH_TetR-type_CS"/>
</dbReference>
<dbReference type="InterPro" id="IPR036271">
    <property type="entry name" value="Tet_transcr_reg_TetR-rel_C_sf"/>
</dbReference>
<proteinExistence type="predicted"/>
<dbReference type="InterPro" id="IPR001647">
    <property type="entry name" value="HTH_TetR"/>
</dbReference>
<dbReference type="Pfam" id="PF00440">
    <property type="entry name" value="TetR_N"/>
    <property type="match status" value="1"/>
</dbReference>
<dbReference type="RefSeq" id="WP_146318784.1">
    <property type="nucleotide sequence ID" value="NZ_CP042305.1"/>
</dbReference>
<feature type="region of interest" description="Disordered" evidence="6">
    <location>
        <begin position="205"/>
        <end position="228"/>
    </location>
</feature>
<evidence type="ECO:0000256" key="4">
    <source>
        <dbReference type="ARBA" id="ARBA00023163"/>
    </source>
</evidence>
<evidence type="ECO:0000313" key="9">
    <source>
        <dbReference type="Proteomes" id="UP000320216"/>
    </source>
</evidence>
<evidence type="ECO:0000256" key="5">
    <source>
        <dbReference type="PROSITE-ProRule" id="PRU00335"/>
    </source>
</evidence>
<protein>
    <submittedName>
        <fullName evidence="8">TetR/AcrR family transcriptional regulator</fullName>
    </submittedName>
</protein>
<feature type="DNA-binding region" description="H-T-H motif" evidence="5">
    <location>
        <begin position="36"/>
        <end position="55"/>
    </location>
</feature>
<feature type="compositionally biased region" description="Acidic residues" evidence="6">
    <location>
        <begin position="205"/>
        <end position="222"/>
    </location>
</feature>
<dbReference type="AlphaFoldDB" id="A0A5B8M1J8"/>
<dbReference type="Proteomes" id="UP000320216">
    <property type="component" value="Chromosome"/>
</dbReference>
<dbReference type="PROSITE" id="PS50977">
    <property type="entry name" value="HTH_TETR_2"/>
    <property type="match status" value="1"/>
</dbReference>
<dbReference type="KEGG" id="huw:FPZ11_04640"/>
<evidence type="ECO:0000256" key="2">
    <source>
        <dbReference type="ARBA" id="ARBA00023015"/>
    </source>
</evidence>
<evidence type="ECO:0000256" key="3">
    <source>
        <dbReference type="ARBA" id="ARBA00023125"/>
    </source>
</evidence>
<keyword evidence="2" id="KW-0805">Transcription regulation</keyword>
<keyword evidence="9" id="KW-1185">Reference proteome</keyword>
<keyword evidence="4" id="KW-0804">Transcription</keyword>
<dbReference type="OrthoDB" id="7505659at2"/>
<reference evidence="8 9" key="1">
    <citation type="submission" date="2019-07" db="EMBL/GenBank/DDBJ databases">
        <title>Full genome sequence of Humibacter sp. WJ7-1.</title>
        <authorList>
            <person name="Im W.-T."/>
        </authorList>
    </citation>
    <scope>NUCLEOTIDE SEQUENCE [LARGE SCALE GENOMIC DNA]</scope>
    <source>
        <strain evidence="8 9">WJ7-1</strain>
    </source>
</reference>
<dbReference type="GO" id="GO:0003677">
    <property type="term" value="F:DNA binding"/>
    <property type="evidence" value="ECO:0007669"/>
    <property type="project" value="UniProtKB-UniRule"/>
</dbReference>
<dbReference type="Pfam" id="PF13977">
    <property type="entry name" value="TetR_C_6"/>
    <property type="match status" value="1"/>
</dbReference>